<dbReference type="GO" id="GO:0005509">
    <property type="term" value="F:calcium ion binding"/>
    <property type="evidence" value="ECO:0007669"/>
    <property type="project" value="InterPro"/>
</dbReference>
<dbReference type="InterPro" id="IPR002048">
    <property type="entry name" value="EF_hand_dom"/>
</dbReference>
<evidence type="ECO:0000256" key="1">
    <source>
        <dbReference type="ARBA" id="ARBA00022837"/>
    </source>
</evidence>
<dbReference type="SUPFAM" id="SSF47473">
    <property type="entry name" value="EF-hand"/>
    <property type="match status" value="1"/>
</dbReference>
<dbReference type="Pfam" id="PF13499">
    <property type="entry name" value="EF-hand_7"/>
    <property type="match status" value="1"/>
</dbReference>
<keyword evidence="4" id="KW-1185">Reference proteome</keyword>
<evidence type="ECO:0000259" key="2">
    <source>
        <dbReference type="PROSITE" id="PS50222"/>
    </source>
</evidence>
<accession>A0A8J5GJQ6</accession>
<dbReference type="PROSITE" id="PS00018">
    <property type="entry name" value="EF_HAND_1"/>
    <property type="match status" value="1"/>
</dbReference>
<dbReference type="AlphaFoldDB" id="A0A8J5GJQ6"/>
<dbReference type="Gene3D" id="1.10.238.10">
    <property type="entry name" value="EF-hand"/>
    <property type="match status" value="1"/>
</dbReference>
<dbReference type="CDD" id="cd00051">
    <property type="entry name" value="EFh"/>
    <property type="match status" value="1"/>
</dbReference>
<protein>
    <recommendedName>
        <fullName evidence="2">EF-hand domain-containing protein</fullName>
    </recommendedName>
</protein>
<sequence length="293" mass="32467">MGISSDEGPGGATPEYERQRRVRIQENRAKLDALGLPAARQSCMIAGSSSSSKIASSFGSSNADLLSDTDPTWDEPIAHRKGYQAFVTSLDKSSFEGFKKCLELHISGGLSLILCLLCCNDLTKEKQKGSSKLSKLTNKTKTRGLDELLDDDFTLKQAIDLSIGERLVDSSETLSGFPQNSETIVASSSLHKKDSITNYRPSGRQKNKIVKSRIQLTEDEMVAYFFTLDEVGKGYLTLRDLHRLALAHDFSWTEDELFSMIQCFDSDGDGKLSLEDFRTIVCRCNILQDEGRP</sequence>
<evidence type="ECO:0000313" key="3">
    <source>
        <dbReference type="EMBL" id="KAG6507992.1"/>
    </source>
</evidence>
<proteinExistence type="predicted"/>
<feature type="domain" description="EF-hand" evidence="2">
    <location>
        <begin position="252"/>
        <end position="287"/>
    </location>
</feature>
<gene>
    <name evidence="3" type="ORF">ZIOFF_033347</name>
</gene>
<dbReference type="InterPro" id="IPR011992">
    <property type="entry name" value="EF-hand-dom_pair"/>
</dbReference>
<dbReference type="EMBL" id="JACMSC010000009">
    <property type="protein sequence ID" value="KAG6507992.1"/>
    <property type="molecule type" value="Genomic_DNA"/>
</dbReference>
<evidence type="ECO:0000313" key="4">
    <source>
        <dbReference type="Proteomes" id="UP000734854"/>
    </source>
</evidence>
<reference evidence="3 4" key="1">
    <citation type="submission" date="2020-08" db="EMBL/GenBank/DDBJ databases">
        <title>Plant Genome Project.</title>
        <authorList>
            <person name="Zhang R.-G."/>
        </authorList>
    </citation>
    <scope>NUCLEOTIDE SEQUENCE [LARGE SCALE GENOMIC DNA]</scope>
    <source>
        <tissue evidence="3">Rhizome</tissue>
    </source>
</reference>
<keyword evidence="1" id="KW-0106">Calcium</keyword>
<dbReference type="InterPro" id="IPR018247">
    <property type="entry name" value="EF_Hand_1_Ca_BS"/>
</dbReference>
<comment type="caution">
    <text evidence="3">The sequence shown here is derived from an EMBL/GenBank/DDBJ whole genome shotgun (WGS) entry which is preliminary data.</text>
</comment>
<dbReference type="Proteomes" id="UP000734854">
    <property type="component" value="Unassembled WGS sequence"/>
</dbReference>
<dbReference type="PROSITE" id="PS50222">
    <property type="entry name" value="EF_HAND_2"/>
    <property type="match status" value="1"/>
</dbReference>
<organism evidence="3 4">
    <name type="scientific">Zingiber officinale</name>
    <name type="common">Ginger</name>
    <name type="synonym">Amomum zingiber</name>
    <dbReference type="NCBI Taxonomy" id="94328"/>
    <lineage>
        <taxon>Eukaryota</taxon>
        <taxon>Viridiplantae</taxon>
        <taxon>Streptophyta</taxon>
        <taxon>Embryophyta</taxon>
        <taxon>Tracheophyta</taxon>
        <taxon>Spermatophyta</taxon>
        <taxon>Magnoliopsida</taxon>
        <taxon>Liliopsida</taxon>
        <taxon>Zingiberales</taxon>
        <taxon>Zingiberaceae</taxon>
        <taxon>Zingiber</taxon>
    </lineage>
</organism>
<name>A0A8J5GJQ6_ZINOF</name>